<proteinExistence type="predicted"/>
<sequence length="199" mass="22652">MCGYSKPWIPYLTDQSQSGRTRSYRIVVAFGSAVGCILFCHHYCWIFFFGGDTDTTNKFSLMSMVSPFVLDQFDPEVCLGHLKRYSFKELRAATDHFNKRNILGIGGFGKVYKGDYYEAIVGDFGLAKLLDHRDSNVKKLHQDGKLHLMVDKDLKNNLDLVVLEEMVQVALLCTQFHPLHSPKMSEVMRMLEGDGLAEK</sequence>
<keyword evidence="2" id="KW-0547">Nucleotide-binding</keyword>
<evidence type="ECO:0000256" key="2">
    <source>
        <dbReference type="ARBA" id="ARBA00022741"/>
    </source>
</evidence>
<dbReference type="AlphaFoldDB" id="A0A7J7P9D8"/>
<dbReference type="SUPFAM" id="SSF56112">
    <property type="entry name" value="Protein kinase-like (PK-like)"/>
    <property type="match status" value="1"/>
</dbReference>
<dbReference type="GO" id="GO:0005524">
    <property type="term" value="F:ATP binding"/>
    <property type="evidence" value="ECO:0007669"/>
    <property type="project" value="UniProtKB-KW"/>
</dbReference>
<organism evidence="6 7">
    <name type="scientific">Kingdonia uniflora</name>
    <dbReference type="NCBI Taxonomy" id="39325"/>
    <lineage>
        <taxon>Eukaryota</taxon>
        <taxon>Viridiplantae</taxon>
        <taxon>Streptophyta</taxon>
        <taxon>Embryophyta</taxon>
        <taxon>Tracheophyta</taxon>
        <taxon>Spermatophyta</taxon>
        <taxon>Magnoliopsida</taxon>
        <taxon>Ranunculales</taxon>
        <taxon>Circaeasteraceae</taxon>
        <taxon>Kingdonia</taxon>
    </lineage>
</organism>
<keyword evidence="3" id="KW-0418">Kinase</keyword>
<keyword evidence="1" id="KW-0808">Transferase</keyword>
<feature type="transmembrane region" description="Helical" evidence="5">
    <location>
        <begin position="26"/>
        <end position="48"/>
    </location>
</feature>
<keyword evidence="5" id="KW-0812">Transmembrane</keyword>
<evidence type="ECO:0000313" key="6">
    <source>
        <dbReference type="EMBL" id="KAF6175953.1"/>
    </source>
</evidence>
<gene>
    <name evidence="6" type="ORF">GIB67_003441</name>
</gene>
<protein>
    <submittedName>
        <fullName evidence="6">Uncharacterized protein</fullName>
    </submittedName>
</protein>
<keyword evidence="5" id="KW-1133">Transmembrane helix</keyword>
<reference evidence="6 7" key="1">
    <citation type="journal article" date="2020" name="IScience">
        <title>Genome Sequencing of the Endangered Kingdonia uniflora (Circaeasteraceae, Ranunculales) Reveals Potential Mechanisms of Evolutionary Specialization.</title>
        <authorList>
            <person name="Sun Y."/>
            <person name="Deng T."/>
            <person name="Zhang A."/>
            <person name="Moore M.J."/>
            <person name="Landis J.B."/>
            <person name="Lin N."/>
            <person name="Zhang H."/>
            <person name="Zhang X."/>
            <person name="Huang J."/>
            <person name="Zhang X."/>
            <person name="Sun H."/>
            <person name="Wang H."/>
        </authorList>
    </citation>
    <scope>NUCLEOTIDE SEQUENCE [LARGE SCALE GENOMIC DNA]</scope>
    <source>
        <strain evidence="6">TB1705</strain>
        <tissue evidence="6">Leaf</tissue>
    </source>
</reference>
<dbReference type="EMBL" id="JACGCM010000140">
    <property type="protein sequence ID" value="KAF6175953.1"/>
    <property type="molecule type" value="Genomic_DNA"/>
</dbReference>
<dbReference type="Proteomes" id="UP000541444">
    <property type="component" value="Unassembled WGS sequence"/>
</dbReference>
<keyword evidence="4" id="KW-0067">ATP-binding</keyword>
<dbReference type="InterPro" id="IPR052059">
    <property type="entry name" value="CR_Ser/Thr_kinase"/>
</dbReference>
<evidence type="ECO:0000256" key="5">
    <source>
        <dbReference type="SAM" id="Phobius"/>
    </source>
</evidence>
<accession>A0A7J7P9D8</accession>
<dbReference type="GO" id="GO:0016301">
    <property type="term" value="F:kinase activity"/>
    <property type="evidence" value="ECO:0007669"/>
    <property type="project" value="UniProtKB-KW"/>
</dbReference>
<dbReference type="Gene3D" id="3.30.200.20">
    <property type="entry name" value="Phosphorylase Kinase, domain 1"/>
    <property type="match status" value="1"/>
</dbReference>
<evidence type="ECO:0000256" key="1">
    <source>
        <dbReference type="ARBA" id="ARBA00022679"/>
    </source>
</evidence>
<evidence type="ECO:0000256" key="3">
    <source>
        <dbReference type="ARBA" id="ARBA00022777"/>
    </source>
</evidence>
<keyword evidence="7" id="KW-1185">Reference proteome</keyword>
<name>A0A7J7P9D8_9MAGN</name>
<dbReference type="PANTHER" id="PTHR47973">
    <property type="entry name" value="CYSTEINE-RICH RECEPTOR-LIKE PROTEIN KINASE 3"/>
    <property type="match status" value="1"/>
</dbReference>
<comment type="caution">
    <text evidence="6">The sequence shown here is derived from an EMBL/GenBank/DDBJ whole genome shotgun (WGS) entry which is preliminary data.</text>
</comment>
<dbReference type="OrthoDB" id="996438at2759"/>
<keyword evidence="5" id="KW-0472">Membrane</keyword>
<evidence type="ECO:0000313" key="7">
    <source>
        <dbReference type="Proteomes" id="UP000541444"/>
    </source>
</evidence>
<dbReference type="InterPro" id="IPR011009">
    <property type="entry name" value="Kinase-like_dom_sf"/>
</dbReference>
<evidence type="ECO:0000256" key="4">
    <source>
        <dbReference type="ARBA" id="ARBA00022840"/>
    </source>
</evidence>